<evidence type="ECO:0000259" key="7">
    <source>
        <dbReference type="Pfam" id="PF04572"/>
    </source>
</evidence>
<dbReference type="OMA" id="MGTISIC"/>
<keyword evidence="3" id="KW-0328">Glycosyltransferase</keyword>
<dbReference type="STRING" id="7217.B3LX68"/>
<comment type="similarity">
    <text evidence="2">Belongs to the glycosyltransferase 32 family.</text>
</comment>
<dbReference type="Proteomes" id="UP000007801">
    <property type="component" value="Unassembled WGS sequence"/>
</dbReference>
<evidence type="ECO:0000313" key="8">
    <source>
        <dbReference type="EMBL" id="EDV41668.1"/>
    </source>
</evidence>
<dbReference type="Gene3D" id="3.90.550.20">
    <property type="match status" value="1"/>
</dbReference>
<feature type="domain" description="Alpha 1,4-glycosyltransferase" evidence="7">
    <location>
        <begin position="214"/>
        <end position="342"/>
    </location>
</feature>
<dbReference type="InterPro" id="IPR051981">
    <property type="entry name" value="Glycosyltransf_32"/>
</dbReference>
<dbReference type="Pfam" id="PF04488">
    <property type="entry name" value="Gly_transf_sug"/>
    <property type="match status" value="1"/>
</dbReference>
<evidence type="ECO:0000256" key="2">
    <source>
        <dbReference type="ARBA" id="ARBA00009003"/>
    </source>
</evidence>
<organism evidence="8 9">
    <name type="scientific">Drosophila ananassae</name>
    <name type="common">Fruit fly</name>
    <dbReference type="NCBI Taxonomy" id="7217"/>
    <lineage>
        <taxon>Eukaryota</taxon>
        <taxon>Metazoa</taxon>
        <taxon>Ecdysozoa</taxon>
        <taxon>Arthropoda</taxon>
        <taxon>Hexapoda</taxon>
        <taxon>Insecta</taxon>
        <taxon>Pterygota</taxon>
        <taxon>Neoptera</taxon>
        <taxon>Endopterygota</taxon>
        <taxon>Diptera</taxon>
        <taxon>Brachycera</taxon>
        <taxon>Muscomorpha</taxon>
        <taxon>Ephydroidea</taxon>
        <taxon>Drosophilidae</taxon>
        <taxon>Drosophila</taxon>
        <taxon>Sophophora</taxon>
    </lineage>
</organism>
<dbReference type="GeneID" id="6502653"/>
<name>B3LX68_DROAN</name>
<dbReference type="GO" id="GO:0006688">
    <property type="term" value="P:glycosphingolipid biosynthetic process"/>
    <property type="evidence" value="ECO:0007669"/>
    <property type="project" value="TreeGrafter"/>
</dbReference>
<keyword evidence="9" id="KW-1185">Reference proteome</keyword>
<dbReference type="AlphaFoldDB" id="B3LX68"/>
<evidence type="ECO:0000256" key="1">
    <source>
        <dbReference type="ARBA" id="ARBA00004323"/>
    </source>
</evidence>
<sequence length="347" mass="39663">MNNRLGRRKILFIFVTILLFFVHEYFRDLKEAKELSETRQLEDILLSNQMPAPGRSIFFIETLFQPSANHKSRSLELSPRQACAIESAALHNRNSEVFVLFVGSTARIPGDAHPLIEIISSYVNVHFRSLDIWSYAAGTPLESWLKKGDLFTSKYLFSHLSDFLRFLTLYRFGGVYLDMDVVVLQTLDRLPPNCVGAEDSGSINSAVIKIAATSTGRKIAKLFLYDLRDNFNGSLWGNNGPGVVTRVSQKLCKTHEIPRIYLRYSRCSGIRVFSPSAFYAVHWSKWQDFFDSDKLEKTMVAMEHSYVAHVWNHMSKNWILTATSKNAYRKITEKNCPRIYKALGGVL</sequence>
<dbReference type="Pfam" id="PF04572">
    <property type="entry name" value="Gb3_synth"/>
    <property type="match status" value="1"/>
</dbReference>
<dbReference type="PANTHER" id="PTHR12042">
    <property type="entry name" value="LACTOSYLCERAMIDE 4-ALPHA-GALACTOSYLTRANSFERASE ALPHA- 1,4-GALACTOSYLTRANSFERASE"/>
    <property type="match status" value="1"/>
</dbReference>
<dbReference type="GO" id="GO:0000139">
    <property type="term" value="C:Golgi membrane"/>
    <property type="evidence" value="ECO:0007669"/>
    <property type="project" value="UniProtKB-SubCell"/>
</dbReference>
<dbReference type="SUPFAM" id="SSF53448">
    <property type="entry name" value="Nucleotide-diphospho-sugar transferases"/>
    <property type="match status" value="1"/>
</dbReference>
<evidence type="ECO:0000256" key="5">
    <source>
        <dbReference type="ARBA" id="ARBA00023034"/>
    </source>
</evidence>
<dbReference type="InParanoid" id="B3LX68"/>
<protein>
    <recommendedName>
        <fullName evidence="7">Alpha 1,4-glycosyltransferase domain-containing protein</fullName>
    </recommendedName>
</protein>
<dbReference type="HOGENOM" id="CLU_049512_0_0_1"/>
<dbReference type="GO" id="GO:0035248">
    <property type="term" value="F:alpha-1,4-N-acetylgalactosaminyltransferase activity"/>
    <property type="evidence" value="ECO:0007669"/>
    <property type="project" value="TreeGrafter"/>
</dbReference>
<evidence type="ECO:0000256" key="3">
    <source>
        <dbReference type="ARBA" id="ARBA00022676"/>
    </source>
</evidence>
<evidence type="ECO:0000256" key="6">
    <source>
        <dbReference type="ARBA" id="ARBA00023136"/>
    </source>
</evidence>
<keyword evidence="5" id="KW-0333">Golgi apparatus</keyword>
<dbReference type="InterPro" id="IPR029044">
    <property type="entry name" value="Nucleotide-diphossugar_trans"/>
</dbReference>
<dbReference type="InterPro" id="IPR007577">
    <property type="entry name" value="GlycoTrfase_DXD_sugar-bd_CS"/>
</dbReference>
<proteinExistence type="inferred from homology"/>
<gene>
    <name evidence="8" type="primary">Dana\GF19918</name>
    <name evidence="8" type="synonym">dana_GLEANR_22324</name>
    <name evidence="8" type="ORF">GF19918</name>
</gene>
<evidence type="ECO:0000313" key="9">
    <source>
        <dbReference type="Proteomes" id="UP000007801"/>
    </source>
</evidence>
<dbReference type="eggNOG" id="KOG1928">
    <property type="taxonomic scope" value="Eukaryota"/>
</dbReference>
<dbReference type="PhylomeDB" id="B3LX68"/>
<dbReference type="KEGG" id="dan:6502653"/>
<keyword evidence="6" id="KW-0472">Membrane</keyword>
<accession>B3LX68</accession>
<comment type="subcellular location">
    <subcellularLocation>
        <location evidence="1">Golgi apparatus membrane</location>
        <topology evidence="1">Single-pass type II membrane protein</topology>
    </subcellularLocation>
</comment>
<keyword evidence="4" id="KW-0808">Transferase</keyword>
<dbReference type="InterPro" id="IPR007652">
    <property type="entry name" value="A1-4-GlycosylTfrase_dom"/>
</dbReference>
<dbReference type="OrthoDB" id="409543at2759"/>
<dbReference type="PANTHER" id="PTHR12042:SF21">
    <property type="entry name" value="ALPHA1,4-GALACTOSYLTRANSFERASE 1-RELATED"/>
    <property type="match status" value="1"/>
</dbReference>
<evidence type="ECO:0000256" key="4">
    <source>
        <dbReference type="ARBA" id="ARBA00022679"/>
    </source>
</evidence>
<dbReference type="EMBL" id="CH902617">
    <property type="protein sequence ID" value="EDV41668.1"/>
    <property type="molecule type" value="Genomic_DNA"/>
</dbReference>
<reference evidence="8 9" key="1">
    <citation type="journal article" date="2007" name="Nature">
        <title>Evolution of genes and genomes on the Drosophila phylogeny.</title>
        <authorList>
            <consortium name="Drosophila 12 Genomes Consortium"/>
            <person name="Clark A.G."/>
            <person name="Eisen M.B."/>
            <person name="Smith D.R."/>
            <person name="Bergman C.M."/>
            <person name="Oliver B."/>
            <person name="Markow T.A."/>
            <person name="Kaufman T.C."/>
            <person name="Kellis M."/>
            <person name="Gelbart W."/>
            <person name="Iyer V.N."/>
            <person name="Pollard D.A."/>
            <person name="Sackton T.B."/>
            <person name="Larracuente A.M."/>
            <person name="Singh N.D."/>
            <person name="Abad J.P."/>
            <person name="Abt D.N."/>
            <person name="Adryan B."/>
            <person name="Aguade M."/>
            <person name="Akashi H."/>
            <person name="Anderson W.W."/>
            <person name="Aquadro C.F."/>
            <person name="Ardell D.H."/>
            <person name="Arguello R."/>
            <person name="Artieri C.G."/>
            <person name="Barbash D.A."/>
            <person name="Barker D."/>
            <person name="Barsanti P."/>
            <person name="Batterham P."/>
            <person name="Batzoglou S."/>
            <person name="Begun D."/>
            <person name="Bhutkar A."/>
            <person name="Blanco E."/>
            <person name="Bosak S.A."/>
            <person name="Bradley R.K."/>
            <person name="Brand A.D."/>
            <person name="Brent M.R."/>
            <person name="Brooks A.N."/>
            <person name="Brown R.H."/>
            <person name="Butlin R.K."/>
            <person name="Caggese C."/>
            <person name="Calvi B.R."/>
            <person name="Bernardo de Carvalho A."/>
            <person name="Caspi A."/>
            <person name="Castrezana S."/>
            <person name="Celniker S.E."/>
            <person name="Chang J.L."/>
            <person name="Chapple C."/>
            <person name="Chatterji S."/>
            <person name="Chinwalla A."/>
            <person name="Civetta A."/>
            <person name="Clifton S.W."/>
            <person name="Comeron J.M."/>
            <person name="Costello J.C."/>
            <person name="Coyne J.A."/>
            <person name="Daub J."/>
            <person name="David R.G."/>
            <person name="Delcher A.L."/>
            <person name="Delehaunty K."/>
            <person name="Do C.B."/>
            <person name="Ebling H."/>
            <person name="Edwards K."/>
            <person name="Eickbush T."/>
            <person name="Evans J.D."/>
            <person name="Filipski A."/>
            <person name="Findeiss S."/>
            <person name="Freyhult E."/>
            <person name="Fulton L."/>
            <person name="Fulton R."/>
            <person name="Garcia A.C."/>
            <person name="Gardiner A."/>
            <person name="Garfield D.A."/>
            <person name="Garvin B.E."/>
            <person name="Gibson G."/>
            <person name="Gilbert D."/>
            <person name="Gnerre S."/>
            <person name="Godfrey J."/>
            <person name="Good R."/>
            <person name="Gotea V."/>
            <person name="Gravely B."/>
            <person name="Greenberg A.J."/>
            <person name="Griffiths-Jones S."/>
            <person name="Gross S."/>
            <person name="Guigo R."/>
            <person name="Gustafson E.A."/>
            <person name="Haerty W."/>
            <person name="Hahn M.W."/>
            <person name="Halligan D.L."/>
            <person name="Halpern A.L."/>
            <person name="Halter G.M."/>
            <person name="Han M.V."/>
            <person name="Heger A."/>
            <person name="Hillier L."/>
            <person name="Hinrichs A.S."/>
            <person name="Holmes I."/>
            <person name="Hoskins R.A."/>
            <person name="Hubisz M.J."/>
            <person name="Hultmark D."/>
            <person name="Huntley M.A."/>
            <person name="Jaffe D.B."/>
            <person name="Jagadeeshan S."/>
            <person name="Jeck W.R."/>
            <person name="Johnson J."/>
            <person name="Jones C.D."/>
            <person name="Jordan W.C."/>
            <person name="Karpen G.H."/>
            <person name="Kataoka E."/>
            <person name="Keightley P.D."/>
            <person name="Kheradpour P."/>
            <person name="Kirkness E.F."/>
            <person name="Koerich L.B."/>
            <person name="Kristiansen K."/>
            <person name="Kudrna D."/>
            <person name="Kulathinal R.J."/>
            <person name="Kumar S."/>
            <person name="Kwok R."/>
            <person name="Lander E."/>
            <person name="Langley C.H."/>
            <person name="Lapoint R."/>
            <person name="Lazzaro B.P."/>
            <person name="Lee S.J."/>
            <person name="Levesque L."/>
            <person name="Li R."/>
            <person name="Lin C.F."/>
            <person name="Lin M.F."/>
            <person name="Lindblad-Toh K."/>
            <person name="Llopart A."/>
            <person name="Long M."/>
            <person name="Low L."/>
            <person name="Lozovsky E."/>
            <person name="Lu J."/>
            <person name="Luo M."/>
            <person name="Machado C.A."/>
            <person name="Makalowski W."/>
            <person name="Marzo M."/>
            <person name="Matsuda M."/>
            <person name="Matzkin L."/>
            <person name="McAllister B."/>
            <person name="McBride C.S."/>
            <person name="McKernan B."/>
            <person name="McKernan K."/>
            <person name="Mendez-Lago M."/>
            <person name="Minx P."/>
            <person name="Mollenhauer M.U."/>
            <person name="Montooth K."/>
            <person name="Mount S.M."/>
            <person name="Mu X."/>
            <person name="Myers E."/>
            <person name="Negre B."/>
            <person name="Newfeld S."/>
            <person name="Nielsen R."/>
            <person name="Noor M.A."/>
            <person name="O'Grady P."/>
            <person name="Pachter L."/>
            <person name="Papaceit M."/>
            <person name="Parisi M.J."/>
            <person name="Parisi M."/>
            <person name="Parts L."/>
            <person name="Pedersen J.S."/>
            <person name="Pesole G."/>
            <person name="Phillippy A.M."/>
            <person name="Ponting C.P."/>
            <person name="Pop M."/>
            <person name="Porcelli D."/>
            <person name="Powell J.R."/>
            <person name="Prohaska S."/>
            <person name="Pruitt K."/>
            <person name="Puig M."/>
            <person name="Quesneville H."/>
            <person name="Ram K.R."/>
            <person name="Rand D."/>
            <person name="Rasmussen M.D."/>
            <person name="Reed L.K."/>
            <person name="Reenan R."/>
            <person name="Reily A."/>
            <person name="Remington K.A."/>
            <person name="Rieger T.T."/>
            <person name="Ritchie M.G."/>
            <person name="Robin C."/>
            <person name="Rogers Y.H."/>
            <person name="Rohde C."/>
            <person name="Rozas J."/>
            <person name="Rubenfield M.J."/>
            <person name="Ruiz A."/>
            <person name="Russo S."/>
            <person name="Salzberg S.L."/>
            <person name="Sanchez-Gracia A."/>
            <person name="Saranga D.J."/>
            <person name="Sato H."/>
            <person name="Schaeffer S.W."/>
            <person name="Schatz M.C."/>
            <person name="Schlenke T."/>
            <person name="Schwartz R."/>
            <person name="Segarra C."/>
            <person name="Singh R.S."/>
            <person name="Sirot L."/>
            <person name="Sirota M."/>
            <person name="Sisneros N.B."/>
            <person name="Smith C.D."/>
            <person name="Smith T.F."/>
            <person name="Spieth J."/>
            <person name="Stage D.E."/>
            <person name="Stark A."/>
            <person name="Stephan W."/>
            <person name="Strausberg R.L."/>
            <person name="Strempel S."/>
            <person name="Sturgill D."/>
            <person name="Sutton G."/>
            <person name="Sutton G.G."/>
            <person name="Tao W."/>
            <person name="Teichmann S."/>
            <person name="Tobari Y.N."/>
            <person name="Tomimura Y."/>
            <person name="Tsolas J.M."/>
            <person name="Valente V.L."/>
            <person name="Venter E."/>
            <person name="Venter J.C."/>
            <person name="Vicario S."/>
            <person name="Vieira F.G."/>
            <person name="Vilella A.J."/>
            <person name="Villasante A."/>
            <person name="Walenz B."/>
            <person name="Wang J."/>
            <person name="Wasserman M."/>
            <person name="Watts T."/>
            <person name="Wilson D."/>
            <person name="Wilson R.K."/>
            <person name="Wing R.A."/>
            <person name="Wolfner M.F."/>
            <person name="Wong A."/>
            <person name="Wong G.K."/>
            <person name="Wu C.I."/>
            <person name="Wu G."/>
            <person name="Yamamoto D."/>
            <person name="Yang H.P."/>
            <person name="Yang S.P."/>
            <person name="Yorke J.A."/>
            <person name="Yoshida K."/>
            <person name="Zdobnov E."/>
            <person name="Zhang P."/>
            <person name="Zhang Y."/>
            <person name="Zimin A.V."/>
            <person name="Baldwin J."/>
            <person name="Abdouelleil A."/>
            <person name="Abdulkadir J."/>
            <person name="Abebe A."/>
            <person name="Abera B."/>
            <person name="Abreu J."/>
            <person name="Acer S.C."/>
            <person name="Aftuck L."/>
            <person name="Alexander A."/>
            <person name="An P."/>
            <person name="Anderson E."/>
            <person name="Anderson S."/>
            <person name="Arachi H."/>
            <person name="Azer M."/>
            <person name="Bachantsang P."/>
            <person name="Barry A."/>
            <person name="Bayul T."/>
            <person name="Berlin A."/>
            <person name="Bessette D."/>
            <person name="Bloom T."/>
            <person name="Blye J."/>
            <person name="Boguslavskiy L."/>
            <person name="Bonnet C."/>
            <person name="Boukhgalter B."/>
            <person name="Bourzgui I."/>
            <person name="Brown A."/>
            <person name="Cahill P."/>
            <person name="Channer S."/>
            <person name="Cheshatsang Y."/>
            <person name="Chuda L."/>
            <person name="Citroen M."/>
            <person name="Collymore A."/>
            <person name="Cooke P."/>
            <person name="Costello M."/>
            <person name="D'Aco K."/>
            <person name="Daza R."/>
            <person name="De Haan G."/>
            <person name="DeGray S."/>
            <person name="DeMaso C."/>
            <person name="Dhargay N."/>
            <person name="Dooley K."/>
            <person name="Dooley E."/>
            <person name="Doricent M."/>
            <person name="Dorje P."/>
            <person name="Dorjee K."/>
            <person name="Dupes A."/>
            <person name="Elong R."/>
            <person name="Falk J."/>
            <person name="Farina A."/>
            <person name="Faro S."/>
            <person name="Ferguson D."/>
            <person name="Fisher S."/>
            <person name="Foley C.D."/>
            <person name="Franke A."/>
            <person name="Friedrich D."/>
            <person name="Gadbois L."/>
            <person name="Gearin G."/>
            <person name="Gearin C.R."/>
            <person name="Giannoukos G."/>
            <person name="Goode T."/>
            <person name="Graham J."/>
            <person name="Grandbois E."/>
            <person name="Grewal S."/>
            <person name="Gyaltsen K."/>
            <person name="Hafez N."/>
            <person name="Hagos B."/>
            <person name="Hall J."/>
            <person name="Henson C."/>
            <person name="Hollinger A."/>
            <person name="Honan T."/>
            <person name="Huard M.D."/>
            <person name="Hughes L."/>
            <person name="Hurhula B."/>
            <person name="Husby M.E."/>
            <person name="Kamat A."/>
            <person name="Kanga B."/>
            <person name="Kashin S."/>
            <person name="Khazanovich D."/>
            <person name="Kisner P."/>
            <person name="Lance K."/>
            <person name="Lara M."/>
            <person name="Lee W."/>
            <person name="Lennon N."/>
            <person name="Letendre F."/>
            <person name="LeVine R."/>
            <person name="Lipovsky A."/>
            <person name="Liu X."/>
            <person name="Liu J."/>
            <person name="Liu S."/>
            <person name="Lokyitsang T."/>
            <person name="Lokyitsang Y."/>
            <person name="Lubonja R."/>
            <person name="Lui A."/>
            <person name="MacDonald P."/>
            <person name="Magnisalis V."/>
            <person name="Maru K."/>
            <person name="Matthews C."/>
            <person name="McCusker W."/>
            <person name="McDonough S."/>
            <person name="Mehta T."/>
            <person name="Meldrim J."/>
            <person name="Meneus L."/>
            <person name="Mihai O."/>
            <person name="Mihalev A."/>
            <person name="Mihova T."/>
            <person name="Mittelman R."/>
            <person name="Mlenga V."/>
            <person name="Montmayeur A."/>
            <person name="Mulrain L."/>
            <person name="Navidi A."/>
            <person name="Naylor J."/>
            <person name="Negash T."/>
            <person name="Nguyen T."/>
            <person name="Nguyen N."/>
            <person name="Nicol R."/>
            <person name="Norbu C."/>
            <person name="Norbu N."/>
            <person name="Novod N."/>
            <person name="O'Neill B."/>
            <person name="Osman S."/>
            <person name="Markiewicz E."/>
            <person name="Oyono O.L."/>
            <person name="Patti C."/>
            <person name="Phunkhang P."/>
            <person name="Pierre F."/>
            <person name="Priest M."/>
            <person name="Raghuraman S."/>
            <person name="Rege F."/>
            <person name="Reyes R."/>
            <person name="Rise C."/>
            <person name="Rogov P."/>
            <person name="Ross K."/>
            <person name="Ryan E."/>
            <person name="Settipalli S."/>
            <person name="Shea T."/>
            <person name="Sherpa N."/>
            <person name="Shi L."/>
            <person name="Shih D."/>
            <person name="Sparrow T."/>
            <person name="Spaulding J."/>
            <person name="Stalker J."/>
            <person name="Stange-Thomann N."/>
            <person name="Stavropoulos S."/>
            <person name="Stone C."/>
            <person name="Strader C."/>
            <person name="Tesfaye S."/>
            <person name="Thomson T."/>
            <person name="Thoulutsang Y."/>
            <person name="Thoulutsang D."/>
            <person name="Topham K."/>
            <person name="Topping I."/>
            <person name="Tsamla T."/>
            <person name="Vassiliev H."/>
            <person name="Vo A."/>
            <person name="Wangchuk T."/>
            <person name="Wangdi T."/>
            <person name="Weiand M."/>
            <person name="Wilkinson J."/>
            <person name="Wilson A."/>
            <person name="Yadav S."/>
            <person name="Young G."/>
            <person name="Yu Q."/>
            <person name="Zembek L."/>
            <person name="Zhong D."/>
            <person name="Zimmer A."/>
            <person name="Zwirko Z."/>
            <person name="Jaffe D.B."/>
            <person name="Alvarez P."/>
            <person name="Brockman W."/>
            <person name="Butler J."/>
            <person name="Chin C."/>
            <person name="Gnerre S."/>
            <person name="Grabherr M."/>
            <person name="Kleber M."/>
            <person name="Mauceli E."/>
            <person name="MacCallum I."/>
        </authorList>
    </citation>
    <scope>NUCLEOTIDE SEQUENCE [LARGE SCALE GENOMIC DNA]</scope>
    <source>
        <strain evidence="9">Tucson 14024-0371.13</strain>
    </source>
</reference>